<comment type="caution">
    <text evidence="8">The sequence shown here is derived from an EMBL/GenBank/DDBJ whole genome shotgun (WGS) entry which is preliminary data.</text>
</comment>
<dbReference type="InterPro" id="IPR022398">
    <property type="entry name" value="Peptidase_S8_His-AS"/>
</dbReference>
<dbReference type="PROSITE" id="PS00137">
    <property type="entry name" value="SUBTILASE_HIS"/>
    <property type="match status" value="1"/>
</dbReference>
<feature type="transmembrane region" description="Helical" evidence="6">
    <location>
        <begin position="718"/>
        <end position="743"/>
    </location>
</feature>
<dbReference type="Gene3D" id="2.60.120.380">
    <property type="match status" value="1"/>
</dbReference>
<dbReference type="GO" id="GO:0006508">
    <property type="term" value="P:proteolysis"/>
    <property type="evidence" value="ECO:0007669"/>
    <property type="project" value="UniProtKB-KW"/>
</dbReference>
<dbReference type="PRINTS" id="PR00723">
    <property type="entry name" value="SUBTILISIN"/>
</dbReference>
<dbReference type="InterPro" id="IPR036852">
    <property type="entry name" value="Peptidase_S8/S53_dom_sf"/>
</dbReference>
<evidence type="ECO:0000256" key="4">
    <source>
        <dbReference type="ARBA" id="ARBA00022825"/>
    </source>
</evidence>
<dbReference type="Proteomes" id="UP000179807">
    <property type="component" value="Unassembled WGS sequence"/>
</dbReference>
<dbReference type="Gene3D" id="3.40.50.200">
    <property type="entry name" value="Peptidase S8/S53 domain"/>
    <property type="match status" value="2"/>
</dbReference>
<sequence>MSVAEHGTHVSGTVAGEAHDDSDWKHYNGIAPKTKLAFYQAKKNGVYLATNISDIARETNATACTNSWGYRYFSAEIDNTWDITALNHSECLYIFAAGNAGDSYYPNLDYYMTINTPGSAKNIFTIGALDSIPIDEPPNSDPLKHVYAYNYANSDTYELLLKEWSIGDSNTNPGLKAIFENAQYNFYMANESENLKEGMMMVVYSKEAFMALNRTNPPLAVLTSENFEIDNFSALGFTQPFPVFYLEYELVKALYEAYKLEPQVRLIANYMKYTGKEPKRAPFSSKGPSNLGIMKPDIVTPGVTVFSARSDPNGGGGHGGTTIMQGTSMASPNAAGSAALVGQYYQDGKYKNMKFRPSGMLVRATLINAADPVDTIYPNAQTGFGKLNLCNYIMSEGGDDDKIFIGDRLKVGDNQHIFFEIEVTSNDRDLRVTLSYLDAVTNPDSQIALLIDLDLVVIAPDGKTVYRGNQRVDGSEEQYSTNERVLIPKENVTVGKYEIHIFSHVPEIVEDRTAEFSIVVFGSLKTTAKTISFQKATKCIPVVEKHGVCDKETTRNVCNRNFDDTYEGHSCQSYVISYDPELGRHPISIPPFGIQYINMLCPIDGEFEEITYRIVPATYFNPKFATIFNYTQDTDFKVRESSADSVEADIELVQRIVNEGQIEPWTDQSCLYTMVYNKSPYETKLAITSEIIREPTPTRGPRPTETPLPKVQTGFSEVAFYGVLTAAVIFFAATVTLLVLLVVKIKKQSNYHDVDSTSVKVTNQSFLA</sequence>
<keyword evidence="4" id="KW-0720">Serine protease</keyword>
<dbReference type="SUPFAM" id="SSF52743">
    <property type="entry name" value="Subtilisin-like"/>
    <property type="match status" value="1"/>
</dbReference>
<protein>
    <recommendedName>
        <fullName evidence="7">Peptidase S8/S53 domain-containing protein</fullName>
    </recommendedName>
</protein>
<accession>A0A1J4IZB8</accession>
<dbReference type="InterPro" id="IPR051048">
    <property type="entry name" value="Peptidase_S8/S53_subtilisin"/>
</dbReference>
<dbReference type="RefSeq" id="XP_068345895.1">
    <property type="nucleotide sequence ID" value="XM_068496556.1"/>
</dbReference>
<keyword evidence="6" id="KW-0812">Transmembrane</keyword>
<comment type="similarity">
    <text evidence="1 5">Belongs to the peptidase S8 family.</text>
</comment>
<dbReference type="PROSITE" id="PS00138">
    <property type="entry name" value="SUBTILASE_SER"/>
    <property type="match status" value="1"/>
</dbReference>
<evidence type="ECO:0000313" key="9">
    <source>
        <dbReference type="Proteomes" id="UP000179807"/>
    </source>
</evidence>
<organism evidence="8 9">
    <name type="scientific">Tritrichomonas foetus</name>
    <dbReference type="NCBI Taxonomy" id="1144522"/>
    <lineage>
        <taxon>Eukaryota</taxon>
        <taxon>Metamonada</taxon>
        <taxon>Parabasalia</taxon>
        <taxon>Tritrichomonadida</taxon>
        <taxon>Tritrichomonadidae</taxon>
        <taxon>Tritrichomonas</taxon>
    </lineage>
</organism>
<comment type="caution">
    <text evidence="5">Lacks conserved residue(s) required for the propagation of feature annotation.</text>
</comment>
<keyword evidence="6" id="KW-1133">Transmembrane helix</keyword>
<dbReference type="InterPro" id="IPR023828">
    <property type="entry name" value="Peptidase_S8_Ser-AS"/>
</dbReference>
<dbReference type="PANTHER" id="PTHR43399">
    <property type="entry name" value="SUBTILISIN-RELATED"/>
    <property type="match status" value="1"/>
</dbReference>
<dbReference type="GeneID" id="94831260"/>
<dbReference type="EMBL" id="MLAK01001470">
    <property type="protein sequence ID" value="OHS92758.1"/>
    <property type="molecule type" value="Genomic_DNA"/>
</dbReference>
<evidence type="ECO:0000256" key="6">
    <source>
        <dbReference type="SAM" id="Phobius"/>
    </source>
</evidence>
<keyword evidence="6" id="KW-0472">Membrane</keyword>
<dbReference type="InterPro" id="IPR000209">
    <property type="entry name" value="Peptidase_S8/S53_dom"/>
</dbReference>
<proteinExistence type="inferred from homology"/>
<evidence type="ECO:0000256" key="1">
    <source>
        <dbReference type="ARBA" id="ARBA00011073"/>
    </source>
</evidence>
<evidence type="ECO:0000256" key="3">
    <source>
        <dbReference type="ARBA" id="ARBA00022801"/>
    </source>
</evidence>
<dbReference type="GO" id="GO:0004252">
    <property type="term" value="F:serine-type endopeptidase activity"/>
    <property type="evidence" value="ECO:0007669"/>
    <property type="project" value="InterPro"/>
</dbReference>
<evidence type="ECO:0000259" key="7">
    <source>
        <dbReference type="Pfam" id="PF00082"/>
    </source>
</evidence>
<name>A0A1J4IZB8_9EUKA</name>
<evidence type="ECO:0000313" key="8">
    <source>
        <dbReference type="EMBL" id="OHS92758.1"/>
    </source>
</evidence>
<dbReference type="PROSITE" id="PS51892">
    <property type="entry name" value="SUBTILASE"/>
    <property type="match status" value="1"/>
</dbReference>
<feature type="domain" description="Peptidase S8/S53" evidence="7">
    <location>
        <begin position="4"/>
        <end position="385"/>
    </location>
</feature>
<dbReference type="InterPro" id="IPR015500">
    <property type="entry name" value="Peptidase_S8_subtilisin-rel"/>
</dbReference>
<dbReference type="SUPFAM" id="SSF49785">
    <property type="entry name" value="Galactose-binding domain-like"/>
    <property type="match status" value="1"/>
</dbReference>
<dbReference type="Pfam" id="PF00082">
    <property type="entry name" value="Peptidase_S8"/>
    <property type="match status" value="1"/>
</dbReference>
<keyword evidence="9" id="KW-1185">Reference proteome</keyword>
<evidence type="ECO:0000256" key="5">
    <source>
        <dbReference type="PROSITE-ProRule" id="PRU01240"/>
    </source>
</evidence>
<keyword evidence="2" id="KW-0645">Protease</keyword>
<gene>
    <name evidence="8" type="ORF">TRFO_12314</name>
</gene>
<dbReference type="VEuPathDB" id="TrichDB:TRFO_12314"/>
<dbReference type="AlphaFoldDB" id="A0A1J4IZB8"/>
<dbReference type="PANTHER" id="PTHR43399:SF4">
    <property type="entry name" value="CELL WALL-ASSOCIATED PROTEASE"/>
    <property type="match status" value="1"/>
</dbReference>
<evidence type="ECO:0000256" key="2">
    <source>
        <dbReference type="ARBA" id="ARBA00022670"/>
    </source>
</evidence>
<dbReference type="InterPro" id="IPR008979">
    <property type="entry name" value="Galactose-bd-like_sf"/>
</dbReference>
<keyword evidence="3" id="KW-0378">Hydrolase</keyword>
<dbReference type="OrthoDB" id="206201at2759"/>
<reference evidence="8" key="1">
    <citation type="submission" date="2016-10" db="EMBL/GenBank/DDBJ databases">
        <authorList>
            <person name="Benchimol M."/>
            <person name="Almeida L.G."/>
            <person name="Vasconcelos A.T."/>
            <person name="Perreira-Neves A."/>
            <person name="Rosa I.A."/>
            <person name="Tasca T."/>
            <person name="Bogo M.R."/>
            <person name="de Souza W."/>
        </authorList>
    </citation>
    <scope>NUCLEOTIDE SEQUENCE [LARGE SCALE GENOMIC DNA]</scope>
    <source>
        <strain evidence="8">K</strain>
    </source>
</reference>